<accession>A0ABW2HK87</accession>
<dbReference type="EMBL" id="JBHTBJ010000001">
    <property type="protein sequence ID" value="MFC7272807.1"/>
    <property type="molecule type" value="Genomic_DNA"/>
</dbReference>
<evidence type="ECO:0000313" key="1">
    <source>
        <dbReference type="EMBL" id="MFC7272807.1"/>
    </source>
</evidence>
<protein>
    <submittedName>
        <fullName evidence="1">Uncharacterized protein</fullName>
    </submittedName>
</protein>
<dbReference type="Proteomes" id="UP001596548">
    <property type="component" value="Unassembled WGS sequence"/>
</dbReference>
<organism evidence="1 2">
    <name type="scientific">Paractinoplanes rhizophilus</name>
    <dbReference type="NCBI Taxonomy" id="1416877"/>
    <lineage>
        <taxon>Bacteria</taxon>
        <taxon>Bacillati</taxon>
        <taxon>Actinomycetota</taxon>
        <taxon>Actinomycetes</taxon>
        <taxon>Micromonosporales</taxon>
        <taxon>Micromonosporaceae</taxon>
        <taxon>Paractinoplanes</taxon>
    </lineage>
</organism>
<proteinExistence type="predicted"/>
<comment type="caution">
    <text evidence="1">The sequence shown here is derived from an EMBL/GenBank/DDBJ whole genome shotgun (WGS) entry which is preliminary data.</text>
</comment>
<reference evidence="2" key="1">
    <citation type="journal article" date="2019" name="Int. J. Syst. Evol. Microbiol.">
        <title>The Global Catalogue of Microorganisms (GCM) 10K type strain sequencing project: providing services to taxonomists for standard genome sequencing and annotation.</title>
        <authorList>
            <consortium name="The Broad Institute Genomics Platform"/>
            <consortium name="The Broad Institute Genome Sequencing Center for Infectious Disease"/>
            <person name="Wu L."/>
            <person name="Ma J."/>
        </authorList>
    </citation>
    <scope>NUCLEOTIDE SEQUENCE [LARGE SCALE GENOMIC DNA]</scope>
    <source>
        <strain evidence="2">XZYJT-10</strain>
    </source>
</reference>
<name>A0ABW2HK87_9ACTN</name>
<sequence length="210" mass="22752">MAETTEIPVWLSIPEGYAELPLEDIASTVDLTRRLVDELGTEEQREAGEFVFSSLYFFLSALAERNAVYCGIGRHTSALDGRLITSSLVVTVMDFPGERNPRLVLRDVLLGKARAEEEGQADIVDLSRGPAAFFEHTLSLPNPATPGAEVPVWQLEAFVPAPGGDRLVTIELSTPFTEHGPQYRTMVVEMANAVAFEPPASADPLAALLG</sequence>
<gene>
    <name evidence="1" type="ORF">ACFQS1_02340</name>
</gene>
<keyword evidence="2" id="KW-1185">Reference proteome</keyword>
<evidence type="ECO:0000313" key="2">
    <source>
        <dbReference type="Proteomes" id="UP001596548"/>
    </source>
</evidence>
<dbReference type="RefSeq" id="WP_378964222.1">
    <property type="nucleotide sequence ID" value="NZ_JBHTBJ010000001.1"/>
</dbReference>